<dbReference type="Pfam" id="PF00480">
    <property type="entry name" value="ROK"/>
    <property type="match status" value="1"/>
</dbReference>
<evidence type="ECO:0000256" key="1">
    <source>
        <dbReference type="ARBA" id="ARBA00006479"/>
    </source>
</evidence>
<proteinExistence type="inferred from homology"/>
<sequence length="401" mass="41539">MAMLETRRTDGSGGGRTANSLRHSNLATIFGMVHRAGALSRAELTRRTGLNRSTMGECLSDLADLGLVVEARPETGSGRGRPSPIIRPYPGTVAVTVNPEVDAIRIGLVAMGGRIIEQVRLETDGPADASEVVRRSADVVDRMLDGQPYVVAGLAVAVPGQVRLSDGHVRDAPHFGWVEEPLAADLERVTGLPTSAANAALLGMYGECAFGSGRGVDDLVYMIGGASGIGGGVLSGGALVTGSAGYAGELGHLFVRSDGAKCPCGAHGCLEAEVTQPGLLDAVGLAPAQVERLEAELLRAEDPAVHELVDHDRDLLAIAVRSVVNLFNPSVVVLGGFLSTLHRVRAAPLLSEQAIRASRECVEVRDAELGADQLTVGTAELAFSSLLADPASAQLISRASA</sequence>
<dbReference type="InterPro" id="IPR036390">
    <property type="entry name" value="WH_DNA-bd_sf"/>
</dbReference>
<comment type="similarity">
    <text evidence="1">Belongs to the ROK (NagC/XylR) family.</text>
</comment>
<dbReference type="InterPro" id="IPR043129">
    <property type="entry name" value="ATPase_NBD"/>
</dbReference>
<reference evidence="4" key="1">
    <citation type="submission" date="2016-10" db="EMBL/GenBank/DDBJ databases">
        <authorList>
            <person name="Varghese N."/>
            <person name="Submissions S."/>
        </authorList>
    </citation>
    <scope>NUCLEOTIDE SEQUENCE [LARGE SCALE GENOMIC DNA]</scope>
    <source>
        <strain evidence="4">DSM 21368</strain>
    </source>
</reference>
<protein>
    <submittedName>
        <fullName evidence="3">Sugar kinase of the NBD/HSP70 family, may contain an N-terminal HTH domain</fullName>
    </submittedName>
</protein>
<dbReference type="Gene3D" id="1.10.10.10">
    <property type="entry name" value="Winged helix-like DNA-binding domain superfamily/Winged helix DNA-binding domain"/>
    <property type="match status" value="1"/>
</dbReference>
<dbReference type="SUPFAM" id="SSF46785">
    <property type="entry name" value="Winged helix' DNA-binding domain"/>
    <property type="match status" value="1"/>
</dbReference>
<keyword evidence="3" id="KW-0808">Transferase</keyword>
<evidence type="ECO:0000313" key="4">
    <source>
        <dbReference type="Proteomes" id="UP000199220"/>
    </source>
</evidence>
<name>A0A1H5LL72_9MICO</name>
<keyword evidence="3" id="KW-0418">Kinase</keyword>
<dbReference type="Gene3D" id="3.30.420.40">
    <property type="match status" value="2"/>
</dbReference>
<dbReference type="InterPro" id="IPR036388">
    <property type="entry name" value="WH-like_DNA-bd_sf"/>
</dbReference>
<feature type="compositionally biased region" description="Basic and acidic residues" evidence="2">
    <location>
        <begin position="1"/>
        <end position="10"/>
    </location>
</feature>
<feature type="region of interest" description="Disordered" evidence="2">
    <location>
        <begin position="1"/>
        <end position="20"/>
    </location>
</feature>
<gene>
    <name evidence="3" type="ORF">SAMN04488554_2868</name>
</gene>
<accession>A0A1H5LL72</accession>
<dbReference type="PANTHER" id="PTHR18964:SF149">
    <property type="entry name" value="BIFUNCTIONAL UDP-N-ACETYLGLUCOSAMINE 2-EPIMERASE_N-ACETYLMANNOSAMINE KINASE"/>
    <property type="match status" value="1"/>
</dbReference>
<organism evidence="3 4">
    <name type="scientific">Ruania alba</name>
    <dbReference type="NCBI Taxonomy" id="648782"/>
    <lineage>
        <taxon>Bacteria</taxon>
        <taxon>Bacillati</taxon>
        <taxon>Actinomycetota</taxon>
        <taxon>Actinomycetes</taxon>
        <taxon>Micrococcales</taxon>
        <taxon>Ruaniaceae</taxon>
        <taxon>Ruania</taxon>
    </lineage>
</organism>
<evidence type="ECO:0000256" key="2">
    <source>
        <dbReference type="SAM" id="MobiDB-lite"/>
    </source>
</evidence>
<dbReference type="AlphaFoldDB" id="A0A1H5LL72"/>
<dbReference type="EMBL" id="FNTX01000002">
    <property type="protein sequence ID" value="SEE77795.1"/>
    <property type="molecule type" value="Genomic_DNA"/>
</dbReference>
<dbReference type="InterPro" id="IPR000600">
    <property type="entry name" value="ROK"/>
</dbReference>
<dbReference type="GO" id="GO:0016301">
    <property type="term" value="F:kinase activity"/>
    <property type="evidence" value="ECO:0007669"/>
    <property type="project" value="UniProtKB-KW"/>
</dbReference>
<dbReference type="PANTHER" id="PTHR18964">
    <property type="entry name" value="ROK (REPRESSOR, ORF, KINASE) FAMILY"/>
    <property type="match status" value="1"/>
</dbReference>
<keyword evidence="4" id="KW-1185">Reference proteome</keyword>
<evidence type="ECO:0000313" key="3">
    <source>
        <dbReference type="EMBL" id="SEE77795.1"/>
    </source>
</evidence>
<dbReference type="Proteomes" id="UP000199220">
    <property type="component" value="Unassembled WGS sequence"/>
</dbReference>
<dbReference type="STRING" id="648782.SAMN04488554_2868"/>
<dbReference type="SUPFAM" id="SSF53067">
    <property type="entry name" value="Actin-like ATPase domain"/>
    <property type="match status" value="1"/>
</dbReference>